<proteinExistence type="predicted"/>
<dbReference type="AlphaFoldDB" id="A0A699ZPK2"/>
<evidence type="ECO:0000313" key="1">
    <source>
        <dbReference type="EMBL" id="GFH20378.1"/>
    </source>
</evidence>
<dbReference type="EMBL" id="BLLF01001623">
    <property type="protein sequence ID" value="GFH20378.1"/>
    <property type="molecule type" value="Genomic_DNA"/>
</dbReference>
<protein>
    <submittedName>
        <fullName evidence="1">Uncharacterized protein</fullName>
    </submittedName>
</protein>
<name>A0A699ZPK2_HAELA</name>
<comment type="caution">
    <text evidence="1">The sequence shown here is derived from an EMBL/GenBank/DDBJ whole genome shotgun (WGS) entry which is preliminary data.</text>
</comment>
<reference evidence="1 2" key="1">
    <citation type="submission" date="2020-02" db="EMBL/GenBank/DDBJ databases">
        <title>Draft genome sequence of Haematococcus lacustris strain NIES-144.</title>
        <authorList>
            <person name="Morimoto D."/>
            <person name="Nakagawa S."/>
            <person name="Yoshida T."/>
            <person name="Sawayama S."/>
        </authorList>
    </citation>
    <scope>NUCLEOTIDE SEQUENCE [LARGE SCALE GENOMIC DNA]</scope>
    <source>
        <strain evidence="1 2">NIES-144</strain>
    </source>
</reference>
<keyword evidence="2" id="KW-1185">Reference proteome</keyword>
<gene>
    <name evidence="1" type="ORF">HaLaN_17488</name>
</gene>
<dbReference type="Proteomes" id="UP000485058">
    <property type="component" value="Unassembled WGS sequence"/>
</dbReference>
<accession>A0A699ZPK2</accession>
<sequence length="71" mass="7659">SRVYRCLTSGASPGKRVLVFEAMPAQAITDTSELLYDQIVASSVVPLIITNPTPVAHSLQTTGDHWAPHQN</sequence>
<evidence type="ECO:0000313" key="2">
    <source>
        <dbReference type="Proteomes" id="UP000485058"/>
    </source>
</evidence>
<organism evidence="1 2">
    <name type="scientific">Haematococcus lacustris</name>
    <name type="common">Green alga</name>
    <name type="synonym">Haematococcus pluvialis</name>
    <dbReference type="NCBI Taxonomy" id="44745"/>
    <lineage>
        <taxon>Eukaryota</taxon>
        <taxon>Viridiplantae</taxon>
        <taxon>Chlorophyta</taxon>
        <taxon>core chlorophytes</taxon>
        <taxon>Chlorophyceae</taxon>
        <taxon>CS clade</taxon>
        <taxon>Chlamydomonadales</taxon>
        <taxon>Haematococcaceae</taxon>
        <taxon>Haematococcus</taxon>
    </lineage>
</organism>
<feature type="non-terminal residue" evidence="1">
    <location>
        <position position="1"/>
    </location>
</feature>